<protein>
    <recommendedName>
        <fullName evidence="1">protein-tyrosine-phosphatase</fullName>
        <ecNumber evidence="1">3.1.3.48</ecNumber>
    </recommendedName>
</protein>
<dbReference type="Pfam" id="PF00102">
    <property type="entry name" value="Y_phosphatase"/>
    <property type="match status" value="1"/>
</dbReference>
<dbReference type="InterPro" id="IPR050348">
    <property type="entry name" value="Protein-Tyr_Phosphatase"/>
</dbReference>
<evidence type="ECO:0000256" key="5">
    <source>
        <dbReference type="SAM" id="Phobius"/>
    </source>
</evidence>
<dbReference type="EC" id="3.1.3.48" evidence="1"/>
<dbReference type="PROSITE" id="PS50055">
    <property type="entry name" value="TYR_PHOSPHATASE_PTP"/>
    <property type="match status" value="1"/>
</dbReference>
<dbReference type="InterPro" id="IPR009030">
    <property type="entry name" value="Growth_fac_rcpt_cys_sf"/>
</dbReference>
<keyword evidence="5" id="KW-1133">Transmembrane helix</keyword>
<dbReference type="FunFam" id="3.90.190.10:FF:000102">
    <property type="entry name" value="Receptor-type tyrosine-protein phosphatase"/>
    <property type="match status" value="1"/>
</dbReference>
<accession>A0A8B8AZ26</accession>
<feature type="domain" description="Tyrosine specific protein phosphatases" evidence="7">
    <location>
        <begin position="694"/>
        <end position="765"/>
    </location>
</feature>
<feature type="transmembrane region" description="Helical" evidence="5">
    <location>
        <begin position="409"/>
        <end position="432"/>
    </location>
</feature>
<evidence type="ECO:0000259" key="6">
    <source>
        <dbReference type="PROSITE" id="PS50055"/>
    </source>
</evidence>
<dbReference type="PANTHER" id="PTHR19134">
    <property type="entry name" value="RECEPTOR-TYPE TYROSINE-PROTEIN PHOSPHATASE"/>
    <property type="match status" value="1"/>
</dbReference>
<dbReference type="InterPro" id="IPR029021">
    <property type="entry name" value="Prot-tyrosine_phosphatase-like"/>
</dbReference>
<dbReference type="SMART" id="SM00194">
    <property type="entry name" value="PTPc"/>
    <property type="match status" value="1"/>
</dbReference>
<evidence type="ECO:0000313" key="8">
    <source>
        <dbReference type="Proteomes" id="UP000694844"/>
    </source>
</evidence>
<dbReference type="AlphaFoldDB" id="A0A8B8AZ26"/>
<dbReference type="InterPro" id="IPR000242">
    <property type="entry name" value="PTP_cat"/>
</dbReference>
<organism evidence="8 9">
    <name type="scientific">Crassostrea virginica</name>
    <name type="common">Eastern oyster</name>
    <dbReference type="NCBI Taxonomy" id="6565"/>
    <lineage>
        <taxon>Eukaryota</taxon>
        <taxon>Metazoa</taxon>
        <taxon>Spiralia</taxon>
        <taxon>Lophotrochozoa</taxon>
        <taxon>Mollusca</taxon>
        <taxon>Bivalvia</taxon>
        <taxon>Autobranchia</taxon>
        <taxon>Pteriomorphia</taxon>
        <taxon>Ostreida</taxon>
        <taxon>Ostreoidea</taxon>
        <taxon>Ostreidae</taxon>
        <taxon>Crassostrea</taxon>
    </lineage>
</organism>
<feature type="domain" description="Tyrosine-protein phosphatase" evidence="6">
    <location>
        <begin position="520"/>
        <end position="774"/>
    </location>
</feature>
<dbReference type="InterPro" id="IPR016130">
    <property type="entry name" value="Tyr_Pase_AS"/>
</dbReference>
<dbReference type="PRINTS" id="PR00700">
    <property type="entry name" value="PRTYPHPHTASE"/>
</dbReference>
<evidence type="ECO:0000256" key="2">
    <source>
        <dbReference type="ARBA" id="ARBA00022801"/>
    </source>
</evidence>
<dbReference type="SUPFAM" id="SSF52799">
    <property type="entry name" value="(Phosphotyrosine protein) phosphatases II"/>
    <property type="match status" value="1"/>
</dbReference>
<dbReference type="PANTHER" id="PTHR19134:SF449">
    <property type="entry name" value="TYROSINE-PROTEIN PHOSPHATASE 1"/>
    <property type="match status" value="1"/>
</dbReference>
<keyword evidence="3" id="KW-0904">Protein phosphatase</keyword>
<sequence>MEFTKLFKFLVDCCLLMIIICKTGIRAAVIIEAHQSSTNGSFEADLACDGDLDTFSLTNDGWNQSWTATLVNKSYDIVWIFVRIEADTFRLTMEVDNAKPFTCVDLTKPAEERTGITEKILTCPELFKSINKIKIFNTGEGALKVFEFKIMGVSQSNLWYTNFTGFPDYSFVLDNNHVTFYQPDGQTDQSWFLRLNSIYQMKWILLSIRGGNYEFHITKDDELTDETTLCGKLSLPGLKQYYEAAECYRAMLGDTIVIKSTADTYMRLFEVYPIICSPNHYGPSCARCRKQCQTCDSITGRCTLCPVSFYGEECQYSCPQYCFNLTCNHTTGTCDSCQDGYKGQRCELQITTVVISTGDNLLSTKSGGSTSQIEETYSIPHPFITIEDKTTTKRTDVFSTNRKPGDDDYYWALLSCMLVLLTILVFVVIILFSKRTLIRLYKQRGVFGDDQHGDIGVLSEHQQEMDNSANGLELEEIPQNEIGDIEEEVITVEYVNLTTQRVPVGQFLEDLSNRKDEGILENEFDELPYGLLESYSNALKSSNRNKSRYKGIFPYDHNGVKLDTEYENNEGFVNASYIHGYNKEKAYIAAQGPFNPRTLEDFWGMIWQNNSSRIVMLTSLYEGDRMKCLKYWPDIDHTVNFGPYSITLTTQEVYDSYTLRTISLKYEDDVKTVTQFHFTTWLDNSVPEDVTSLINFRNLVRSNLDTGEGPIVVHCSAGIGRTGTFIALDYILEEGATEQTVDVKGYVISLRHQRGKSIQTREQYVFLHDAVAEGLTQNNVYQRGLDVL</sequence>
<dbReference type="Proteomes" id="UP000694844">
    <property type="component" value="Chromosome 8"/>
</dbReference>
<dbReference type="GO" id="GO:0004725">
    <property type="term" value="F:protein tyrosine phosphatase activity"/>
    <property type="evidence" value="ECO:0007669"/>
    <property type="project" value="UniProtKB-EC"/>
</dbReference>
<evidence type="ECO:0000256" key="3">
    <source>
        <dbReference type="ARBA" id="ARBA00022912"/>
    </source>
</evidence>
<proteinExistence type="predicted"/>
<dbReference type="InterPro" id="IPR003595">
    <property type="entry name" value="Tyr_Pase_cat"/>
</dbReference>
<evidence type="ECO:0000259" key="7">
    <source>
        <dbReference type="PROSITE" id="PS50056"/>
    </source>
</evidence>
<dbReference type="PROSITE" id="PS50056">
    <property type="entry name" value="TYR_PHOSPHATASE_2"/>
    <property type="match status" value="1"/>
</dbReference>
<evidence type="ECO:0000256" key="4">
    <source>
        <dbReference type="ARBA" id="ARBA00051722"/>
    </source>
</evidence>
<reference evidence="9" key="1">
    <citation type="submission" date="2025-08" db="UniProtKB">
        <authorList>
            <consortium name="RefSeq"/>
        </authorList>
    </citation>
    <scope>IDENTIFICATION</scope>
    <source>
        <tissue evidence="9">Whole sample</tissue>
    </source>
</reference>
<dbReference type="RefSeq" id="XP_022296412.1">
    <property type="nucleotide sequence ID" value="XM_022440704.1"/>
</dbReference>
<dbReference type="InterPro" id="IPR000387">
    <property type="entry name" value="Tyr_Pase_dom"/>
</dbReference>
<dbReference type="SMART" id="SM00404">
    <property type="entry name" value="PTPc_motif"/>
    <property type="match status" value="1"/>
</dbReference>
<dbReference type="CDD" id="cd00047">
    <property type="entry name" value="PTPc"/>
    <property type="match status" value="1"/>
</dbReference>
<evidence type="ECO:0000256" key="1">
    <source>
        <dbReference type="ARBA" id="ARBA00013064"/>
    </source>
</evidence>
<dbReference type="SUPFAM" id="SSF57184">
    <property type="entry name" value="Growth factor receptor domain"/>
    <property type="match status" value="1"/>
</dbReference>
<keyword evidence="5" id="KW-0812">Transmembrane</keyword>
<name>A0A8B8AZ26_CRAVI</name>
<dbReference type="GeneID" id="111106154"/>
<dbReference type="KEGG" id="cvn:111106154"/>
<comment type="catalytic activity">
    <reaction evidence="4">
        <text>O-phospho-L-tyrosyl-[protein] + H2O = L-tyrosyl-[protein] + phosphate</text>
        <dbReference type="Rhea" id="RHEA:10684"/>
        <dbReference type="Rhea" id="RHEA-COMP:10136"/>
        <dbReference type="Rhea" id="RHEA-COMP:20101"/>
        <dbReference type="ChEBI" id="CHEBI:15377"/>
        <dbReference type="ChEBI" id="CHEBI:43474"/>
        <dbReference type="ChEBI" id="CHEBI:46858"/>
        <dbReference type="ChEBI" id="CHEBI:61978"/>
        <dbReference type="EC" id="3.1.3.48"/>
    </reaction>
</comment>
<keyword evidence="5" id="KW-0472">Membrane</keyword>
<evidence type="ECO:0000313" key="9">
    <source>
        <dbReference type="RefSeq" id="XP_022296412.1"/>
    </source>
</evidence>
<dbReference type="Gene3D" id="3.90.190.10">
    <property type="entry name" value="Protein tyrosine phosphatase superfamily"/>
    <property type="match status" value="1"/>
</dbReference>
<keyword evidence="2" id="KW-0378">Hydrolase</keyword>
<gene>
    <name evidence="9" type="primary">LOC111106154</name>
</gene>
<dbReference type="OrthoDB" id="6147443at2759"/>
<dbReference type="PROSITE" id="PS00383">
    <property type="entry name" value="TYR_PHOSPHATASE_1"/>
    <property type="match status" value="1"/>
</dbReference>
<keyword evidence="8" id="KW-1185">Reference proteome</keyword>